<evidence type="ECO:0000259" key="4">
    <source>
        <dbReference type="Pfam" id="PF15447"/>
    </source>
</evidence>
<evidence type="ECO:0000256" key="1">
    <source>
        <dbReference type="SAM" id="MobiDB-lite"/>
    </source>
</evidence>
<feature type="compositionally biased region" description="Low complexity" evidence="1">
    <location>
        <begin position="55"/>
        <end position="65"/>
    </location>
</feature>
<protein>
    <recommendedName>
        <fullName evidence="9">Duffy-binding-like domain-containing protein</fullName>
    </recommendedName>
</protein>
<evidence type="ECO:0000259" key="6">
    <source>
        <dbReference type="Pfam" id="PF22672"/>
    </source>
</evidence>
<reference evidence="7 8" key="2">
    <citation type="submission" date="2013-02" db="EMBL/GenBank/DDBJ databases">
        <title>The Genome Sequence of Plasmodium falciparum NF135/5.C10.</title>
        <authorList>
            <consortium name="The Broad Institute Genome Sequencing Platform"/>
            <consortium name="The Broad Institute Genome Sequencing Center for Infectious Disease"/>
            <person name="Neafsey D."/>
            <person name="Cheeseman I."/>
            <person name="Volkman S."/>
            <person name="Adams J."/>
            <person name="Walker B."/>
            <person name="Young S.K."/>
            <person name="Zeng Q."/>
            <person name="Gargeya S."/>
            <person name="Fitzgerald M."/>
            <person name="Haas B."/>
            <person name="Abouelleil A."/>
            <person name="Alvarado L."/>
            <person name="Arachchi H.M."/>
            <person name="Berlin A.M."/>
            <person name="Chapman S.B."/>
            <person name="Dewar J."/>
            <person name="Goldberg J."/>
            <person name="Griggs A."/>
            <person name="Gujja S."/>
            <person name="Hansen M."/>
            <person name="Howarth C."/>
            <person name="Imamovic A."/>
            <person name="Larimer J."/>
            <person name="McCowan C."/>
            <person name="Murphy C."/>
            <person name="Neiman D."/>
            <person name="Pearson M."/>
            <person name="Priest M."/>
            <person name="Roberts A."/>
            <person name="Saif S."/>
            <person name="Shea T."/>
            <person name="Sisk P."/>
            <person name="Sykes S."/>
            <person name="Wortman J."/>
            <person name="Nusbaum C."/>
            <person name="Birren B."/>
        </authorList>
    </citation>
    <scope>NUCLEOTIDE SEQUENCE [LARGE SCALE GENOMIC DNA]</scope>
    <source>
        <strain evidence="7 8">NF135/5.C10</strain>
    </source>
</reference>
<feature type="domain" description="Plasmodium falciparum erythrocyte membrane protein-1 N-terminal segment" evidence="4">
    <location>
        <begin position="22"/>
        <end position="58"/>
    </location>
</feature>
<feature type="compositionally biased region" description="Gly residues" evidence="1">
    <location>
        <begin position="594"/>
        <end position="603"/>
    </location>
</feature>
<dbReference type="InterPro" id="IPR042202">
    <property type="entry name" value="Duffy-ag-bd_sf"/>
</dbReference>
<gene>
    <name evidence="7" type="ORF">PFNF135_06156</name>
</gene>
<feature type="domain" description="Duffy-binding-like" evidence="2">
    <location>
        <begin position="655"/>
        <end position="827"/>
    </location>
</feature>
<dbReference type="Gene3D" id="1.20.58.1930">
    <property type="match status" value="1"/>
</dbReference>
<dbReference type="Pfam" id="PF03011">
    <property type="entry name" value="PFEMP"/>
    <property type="match status" value="2"/>
</dbReference>
<feature type="region of interest" description="Disordered" evidence="1">
    <location>
        <begin position="418"/>
        <end position="440"/>
    </location>
</feature>
<proteinExistence type="predicted"/>
<feature type="region of interest" description="Disordered" evidence="1">
    <location>
        <begin position="1"/>
        <end position="20"/>
    </location>
</feature>
<feature type="domain" description="Duffy-binding-like" evidence="6">
    <location>
        <begin position="330"/>
        <end position="492"/>
    </location>
</feature>
<evidence type="ECO:0000259" key="5">
    <source>
        <dbReference type="Pfam" id="PF18562"/>
    </source>
</evidence>
<dbReference type="InterPro" id="IPR004258">
    <property type="entry name" value="DBL"/>
</dbReference>
<dbReference type="EMBL" id="KI926138">
    <property type="protein sequence ID" value="ETW39464.1"/>
    <property type="molecule type" value="Genomic_DNA"/>
</dbReference>
<feature type="region of interest" description="Disordered" evidence="1">
    <location>
        <begin position="1170"/>
        <end position="1195"/>
    </location>
</feature>
<feature type="region of interest" description="Disordered" evidence="1">
    <location>
        <begin position="1052"/>
        <end position="1114"/>
    </location>
</feature>
<name>W4I8U1_PLAFA</name>
<feature type="compositionally biased region" description="Polar residues" evidence="1">
    <location>
        <begin position="992"/>
        <end position="1001"/>
    </location>
</feature>
<feature type="compositionally biased region" description="Acidic residues" evidence="1">
    <location>
        <begin position="868"/>
        <end position="892"/>
    </location>
</feature>
<dbReference type="InterPro" id="IPR041480">
    <property type="entry name" value="CIDR1_gamma"/>
</dbReference>
<feature type="region of interest" description="Disordered" evidence="1">
    <location>
        <begin position="980"/>
        <end position="1001"/>
    </location>
</feature>
<organism evidence="7 8">
    <name type="scientific">Plasmodium falciparum NF135/5.C10</name>
    <dbReference type="NCBI Taxonomy" id="1036726"/>
    <lineage>
        <taxon>Eukaryota</taxon>
        <taxon>Sar</taxon>
        <taxon>Alveolata</taxon>
        <taxon>Apicomplexa</taxon>
        <taxon>Aconoidasida</taxon>
        <taxon>Haemosporida</taxon>
        <taxon>Plasmodiidae</taxon>
        <taxon>Plasmodium</taxon>
        <taxon>Plasmodium (Laverania)</taxon>
    </lineage>
</organism>
<sequence>MARGGRQGVAGSSGEDYIEDKDAKHLLDSIGKIVHDQVKEEAERRSNGDLKGNLSSATEGSSETASSIDTCQLVNQYISKVGGNGERHPCKELSGNVGENRFSDTLGGQCTDSKMRSGGIGACAPYRRLHLCHHNLETIDTKSTTSDTLLAEVCMAAKHEGETLTTQHGQHHRDSTGSTICTVLARSFADIGDIVRGRDLYRGNDKEKDQRKQLDKKLKEIFKEIHEGLTKKGAQTRYNGDGPEFFKLREDWWDANRETVWKAMTCSEQLSNSKYFRGTCGGSGKTGTQAKKQCRCTKTSGANAGKANDNVNIVPTYFDYVPQYLRWFEEWAEDFCRLRKHKLKDAKNKCREKDKGGKKLYCDLNRYDCEKTASGKHDFFEEDDCKDCHFSCAGFVKWIDNQKLEFLKQREKYKSEIKKYTNGESRGGGRKKRGARASDDNGYESKFYDKLKKNNYVKVDKFLEKLNEEDVCTKKLNDQDEEEGKIDFKNVKSSSASGDGNNKTFYRTTYCEACPWCGAEQKNGANGKWIAKSDTECGEGRGYNGYEDTKIPILTGDTTKSDMVQKYKKFCDSVNGKNGVTSGATGATPTANGGAPGGKGENGASGKNGDNITETWTCYYKEKNNNDSSGAINFCVLQDGKQHRKEHKVTSYNAFFWDWVHDMLHDSVEWKTELSKCINNESKVCKKNKCNDKCKCYESWAQQKEKEWEDIKKHFNKQGDIAEQTGCDPGVTLAALLEEDELLEIIEGTYGNTEETEHIRKMLQQAGVGGGVAAGGTGVAGFLALFGGDPGTTGCGVKGANGKNSIIDKLIEHELTDAKECIEKHNKCPPNPASPAEEGGGGGGAGRSRSETGKTTTLKDNENVTNLDNEEDDDSENEDEDEDEGEEEEEVKDTEAKESGPKEEEEGPKVEGKPACKIVDEALTDQTNLTEACQQKYSEPNRYWGWKCISGDTTSDKDGSICLPPRRRRLYVGKLEQWASRGGDETTEAKSLKTSGTSSQSDKLREAFIQSAAIETFFLWHRYKKENTKTQSGSLLGVGEGPFATASSSDMAAVGNNGVGQPGPPFSSSLSTQQLRPQLPLPSGSGDSGSLQPLPKVVSGDPDDPQNKLKSGNIPPDFLRQMFYTLGDYRDILFSGDKDKKNSVNDIFSGDKDIQERESKIKDAIERVLKNADSQPPSGKPVTQNSGTTPSSWWEKNGEHIWNGMICALTYEDNGPKGQTPKQDQSLKKALWDEANNKPKEDKYEYKNVKLEDESGTGPRTTGASIKTEPTKLTDFVKRPPFFRYLEEWGGDFCGTRQRMLGKIKDNCTEDGLGKTQKCSCYGEHCDDQLDADPTNVSDLKCPGCGRHCSSYTKWIEKKKTEYEKQKEAYDGQKKQNCKEENGGTEKNNGFCETLQENAAQFLENLGPCSKTDNDSGNGKTLFKDIDKTFGHENYCDPCSKFKIDCKKANCTGDENKEKCNPKTIDFISADDIKNEGNSTEKLDMLVSDSNTNGNKFDRLNECKGKGIFKGFREDVWECGKVCGYNVCKPKKVNGQKDGEKHIITIRALLTHWVHNFLDDYNKIKKKLNPCINDGKQPKCIKTCDKK</sequence>
<dbReference type="Pfam" id="PF22672">
    <property type="entry name" value="DBL_C"/>
    <property type="match status" value="2"/>
</dbReference>
<feature type="compositionally biased region" description="Low complexity" evidence="1">
    <location>
        <begin position="1077"/>
        <end position="1095"/>
    </location>
</feature>
<dbReference type="GO" id="GO:0016020">
    <property type="term" value="C:membrane"/>
    <property type="evidence" value="ECO:0007669"/>
    <property type="project" value="InterPro"/>
</dbReference>
<feature type="domain" description="Duffy-antigen binding" evidence="3">
    <location>
        <begin position="121"/>
        <end position="326"/>
    </location>
</feature>
<dbReference type="Gene3D" id="1.20.1310.20">
    <property type="entry name" value="Duffy-antigen binding domain"/>
    <property type="match status" value="2"/>
</dbReference>
<feature type="region of interest" description="Disordered" evidence="1">
    <location>
        <begin position="581"/>
        <end position="608"/>
    </location>
</feature>
<evidence type="ECO:0000313" key="7">
    <source>
        <dbReference type="EMBL" id="ETW39464.1"/>
    </source>
</evidence>
<dbReference type="FunFam" id="1.20.1310.20:FF:000001">
    <property type="entry name" value="Erythrocyte membrane protein 1, PfEMP1"/>
    <property type="match status" value="1"/>
</dbReference>
<feature type="domain" description="Cysteine-rich interdomain region 1 gamma" evidence="5">
    <location>
        <begin position="1480"/>
        <end position="1532"/>
    </location>
</feature>
<feature type="region of interest" description="Disordered" evidence="1">
    <location>
        <begin position="824"/>
        <end position="915"/>
    </location>
</feature>
<feature type="compositionally biased region" description="Basic and acidic residues" evidence="1">
    <location>
        <begin position="37"/>
        <end position="48"/>
    </location>
</feature>
<feature type="domain" description="Duffy-antigen binding" evidence="3">
    <location>
        <begin position="961"/>
        <end position="1219"/>
    </location>
</feature>
<feature type="compositionally biased region" description="Polar residues" evidence="1">
    <location>
        <begin position="1066"/>
        <end position="1076"/>
    </location>
</feature>
<dbReference type="InterPro" id="IPR029210">
    <property type="entry name" value="PfEMP1_NTS"/>
</dbReference>
<dbReference type="GO" id="GO:0046789">
    <property type="term" value="F:host cell surface receptor binding"/>
    <property type="evidence" value="ECO:0007669"/>
    <property type="project" value="InterPro"/>
</dbReference>
<dbReference type="FunFam" id="1.20.58.830:FF:000001">
    <property type="entry name" value="Erythrocyte membrane protein 1, PfEMP1"/>
    <property type="match status" value="1"/>
</dbReference>
<accession>W4I8U1</accession>
<dbReference type="Proteomes" id="UP000019114">
    <property type="component" value="Unassembled WGS sequence"/>
</dbReference>
<dbReference type="FunFam" id="1.20.58.830:FF:000003">
    <property type="entry name" value="Erythrocyte membrane protein 1, PfEMP1"/>
    <property type="match status" value="1"/>
</dbReference>
<feature type="compositionally biased region" description="Polar residues" evidence="1">
    <location>
        <begin position="1172"/>
        <end position="1194"/>
    </location>
</feature>
<reference evidence="7 8" key="1">
    <citation type="submission" date="2013-02" db="EMBL/GenBank/DDBJ databases">
        <title>The Genome Annotation of Plasmodium falciparum NF135/5.C10.</title>
        <authorList>
            <consortium name="The Broad Institute Genome Sequencing Platform"/>
            <consortium name="The Broad Institute Genome Sequencing Center for Infectious Disease"/>
            <person name="Neafsey D."/>
            <person name="Hoffman S."/>
            <person name="Volkman S."/>
            <person name="Rosenthal P."/>
            <person name="Walker B."/>
            <person name="Young S.K."/>
            <person name="Zeng Q."/>
            <person name="Gargeya S."/>
            <person name="Fitzgerald M."/>
            <person name="Haas B."/>
            <person name="Abouelleil A."/>
            <person name="Allen A.W."/>
            <person name="Alvarado L."/>
            <person name="Arachchi H.M."/>
            <person name="Berlin A.M."/>
            <person name="Chapman S.B."/>
            <person name="Gainer-Dewar J."/>
            <person name="Goldberg J."/>
            <person name="Griggs A."/>
            <person name="Gujja S."/>
            <person name="Hansen M."/>
            <person name="Howarth C."/>
            <person name="Imamovic A."/>
            <person name="Ireland A."/>
            <person name="Larimer J."/>
            <person name="McCowan C."/>
            <person name="Murphy C."/>
            <person name="Pearson M."/>
            <person name="Poon T.W."/>
            <person name="Priest M."/>
            <person name="Roberts A."/>
            <person name="Saif S."/>
            <person name="Shea T."/>
            <person name="Sisk P."/>
            <person name="Sykes S."/>
            <person name="Wortman J."/>
            <person name="Nusbaum C."/>
            <person name="Birren B."/>
        </authorList>
    </citation>
    <scope>NUCLEOTIDE SEQUENCE [LARGE SCALE GENOMIC DNA]</scope>
    <source>
        <strain evidence="7 8">NF135/5.C10</strain>
    </source>
</reference>
<dbReference type="Pfam" id="PF18562">
    <property type="entry name" value="CIDR1_gamma"/>
    <property type="match status" value="1"/>
</dbReference>
<dbReference type="SUPFAM" id="SSF140924">
    <property type="entry name" value="Duffy binding domain-like"/>
    <property type="match status" value="4"/>
</dbReference>
<dbReference type="Pfam" id="PF05424">
    <property type="entry name" value="Duffy_binding"/>
    <property type="match status" value="2"/>
</dbReference>
<feature type="domain" description="Duffy-binding-like" evidence="2">
    <location>
        <begin position="1549"/>
        <end position="1586"/>
    </location>
</feature>
<feature type="region of interest" description="Disordered" evidence="1">
    <location>
        <begin position="37"/>
        <end position="65"/>
    </location>
</feature>
<feature type="non-terminal residue" evidence="7">
    <location>
        <position position="1587"/>
    </location>
</feature>
<evidence type="ECO:0000259" key="3">
    <source>
        <dbReference type="Pfam" id="PF05424"/>
    </source>
</evidence>
<feature type="domain" description="Duffy-binding-like" evidence="6">
    <location>
        <begin position="1288"/>
        <end position="1433"/>
    </location>
</feature>
<dbReference type="InterPro" id="IPR054595">
    <property type="entry name" value="DBL_C"/>
</dbReference>
<feature type="compositionally biased region" description="Basic and acidic residues" evidence="1">
    <location>
        <begin position="893"/>
        <end position="915"/>
    </location>
</feature>
<dbReference type="Pfam" id="PF15447">
    <property type="entry name" value="NTS"/>
    <property type="match status" value="1"/>
</dbReference>
<evidence type="ECO:0000259" key="2">
    <source>
        <dbReference type="Pfam" id="PF03011"/>
    </source>
</evidence>
<feature type="compositionally biased region" description="Basic and acidic residues" evidence="1">
    <location>
        <begin position="848"/>
        <end position="862"/>
    </location>
</feature>
<evidence type="ECO:0008006" key="9">
    <source>
        <dbReference type="Google" id="ProtNLM"/>
    </source>
</evidence>
<evidence type="ECO:0000313" key="8">
    <source>
        <dbReference type="Proteomes" id="UP000019114"/>
    </source>
</evidence>
<dbReference type="OrthoDB" id="10572144at2759"/>
<feature type="compositionally biased region" description="Basic and acidic residues" evidence="1">
    <location>
        <begin position="982"/>
        <end position="991"/>
    </location>
</feature>
<feature type="compositionally biased region" description="Low complexity" evidence="1">
    <location>
        <begin position="581"/>
        <end position="593"/>
    </location>
</feature>
<dbReference type="InterPro" id="IPR008602">
    <property type="entry name" value="Duffy-antigen-binding"/>
</dbReference>
<dbReference type="Gene3D" id="1.20.58.830">
    <property type="match status" value="3"/>
</dbReference>